<sequence length="39" mass="4315">MNTEICIEEDLNLGGKAYTTPSTELNLGARFSSYLVPYC</sequence>
<proteinExistence type="predicted"/>
<protein>
    <submittedName>
        <fullName evidence="1">Uncharacterized protein</fullName>
    </submittedName>
</protein>
<evidence type="ECO:0000313" key="1">
    <source>
        <dbReference type="EMBL" id="JAD19422.1"/>
    </source>
</evidence>
<accession>A0A0A8Y5Y5</accession>
<dbReference type="EMBL" id="GBRH01278473">
    <property type="protein sequence ID" value="JAD19422.1"/>
    <property type="molecule type" value="Transcribed_RNA"/>
</dbReference>
<name>A0A0A8Y5Y5_ARUDO</name>
<reference evidence="1" key="2">
    <citation type="journal article" date="2015" name="Data Brief">
        <title>Shoot transcriptome of the giant reed, Arundo donax.</title>
        <authorList>
            <person name="Barrero R.A."/>
            <person name="Guerrero F.D."/>
            <person name="Moolhuijzen P."/>
            <person name="Goolsby J.A."/>
            <person name="Tidwell J."/>
            <person name="Bellgard S.E."/>
            <person name="Bellgard M.I."/>
        </authorList>
    </citation>
    <scope>NUCLEOTIDE SEQUENCE</scope>
    <source>
        <tissue evidence="1">Shoot tissue taken approximately 20 cm above the soil surface</tissue>
    </source>
</reference>
<organism evidence="1">
    <name type="scientific">Arundo donax</name>
    <name type="common">Giant reed</name>
    <name type="synonym">Donax arundinaceus</name>
    <dbReference type="NCBI Taxonomy" id="35708"/>
    <lineage>
        <taxon>Eukaryota</taxon>
        <taxon>Viridiplantae</taxon>
        <taxon>Streptophyta</taxon>
        <taxon>Embryophyta</taxon>
        <taxon>Tracheophyta</taxon>
        <taxon>Spermatophyta</taxon>
        <taxon>Magnoliopsida</taxon>
        <taxon>Liliopsida</taxon>
        <taxon>Poales</taxon>
        <taxon>Poaceae</taxon>
        <taxon>PACMAD clade</taxon>
        <taxon>Arundinoideae</taxon>
        <taxon>Arundineae</taxon>
        <taxon>Arundo</taxon>
    </lineage>
</organism>
<reference evidence="1" key="1">
    <citation type="submission" date="2014-09" db="EMBL/GenBank/DDBJ databases">
        <authorList>
            <person name="Magalhaes I.L.F."/>
            <person name="Oliveira U."/>
            <person name="Santos F.R."/>
            <person name="Vidigal T.H.D.A."/>
            <person name="Brescovit A.D."/>
            <person name="Santos A.J."/>
        </authorList>
    </citation>
    <scope>NUCLEOTIDE SEQUENCE</scope>
    <source>
        <tissue evidence="1">Shoot tissue taken approximately 20 cm above the soil surface</tissue>
    </source>
</reference>
<dbReference type="AlphaFoldDB" id="A0A0A8Y5Y5"/>